<dbReference type="Proteomes" id="UP000053555">
    <property type="component" value="Unassembled WGS sequence"/>
</dbReference>
<reference evidence="4" key="1">
    <citation type="submission" date="2014-07" db="EMBL/GenBank/DDBJ databases">
        <title>Identification of a novel salt tolerance gene in wild soybean by whole-genome sequencing.</title>
        <authorList>
            <person name="Lam H.-M."/>
            <person name="Qi X."/>
            <person name="Li M.-W."/>
            <person name="Liu X."/>
            <person name="Xie M."/>
            <person name="Ni M."/>
            <person name="Xu X."/>
        </authorList>
    </citation>
    <scope>NUCLEOTIDE SEQUENCE [LARGE SCALE GENOMIC DNA]</scope>
    <source>
        <tissue evidence="4">Root</tissue>
    </source>
</reference>
<dbReference type="SUPFAM" id="SSF57756">
    <property type="entry name" value="Retrovirus zinc finger-like domains"/>
    <property type="match status" value="1"/>
</dbReference>
<evidence type="ECO:0000256" key="2">
    <source>
        <dbReference type="SAM" id="MobiDB-lite"/>
    </source>
</evidence>
<name>A0A0B2PHA5_GLYSO</name>
<dbReference type="AlphaFoldDB" id="A0A0B2PHA5"/>
<organism evidence="4">
    <name type="scientific">Glycine soja</name>
    <name type="common">Wild soybean</name>
    <dbReference type="NCBI Taxonomy" id="3848"/>
    <lineage>
        <taxon>Eukaryota</taxon>
        <taxon>Viridiplantae</taxon>
        <taxon>Streptophyta</taxon>
        <taxon>Embryophyta</taxon>
        <taxon>Tracheophyta</taxon>
        <taxon>Spermatophyta</taxon>
        <taxon>Magnoliopsida</taxon>
        <taxon>eudicotyledons</taxon>
        <taxon>Gunneridae</taxon>
        <taxon>Pentapetalae</taxon>
        <taxon>rosids</taxon>
        <taxon>fabids</taxon>
        <taxon>Fabales</taxon>
        <taxon>Fabaceae</taxon>
        <taxon>Papilionoideae</taxon>
        <taxon>50 kb inversion clade</taxon>
        <taxon>NPAAA clade</taxon>
        <taxon>indigoferoid/millettioid clade</taxon>
        <taxon>Phaseoleae</taxon>
        <taxon>Glycine</taxon>
        <taxon>Glycine subgen. Soja</taxon>
    </lineage>
</organism>
<dbReference type="Pfam" id="PF22936">
    <property type="entry name" value="Pol_BBD"/>
    <property type="match status" value="1"/>
</dbReference>
<feature type="non-terminal residue" evidence="4">
    <location>
        <position position="338"/>
    </location>
</feature>
<dbReference type="GO" id="GO:0016787">
    <property type="term" value="F:hydrolase activity"/>
    <property type="evidence" value="ECO:0007669"/>
    <property type="project" value="UniProtKB-KW"/>
</dbReference>
<gene>
    <name evidence="4" type="ORF">glysoja_042141</name>
</gene>
<evidence type="ECO:0000259" key="3">
    <source>
        <dbReference type="PROSITE" id="PS50158"/>
    </source>
</evidence>
<dbReference type="GO" id="GO:0003676">
    <property type="term" value="F:nucleic acid binding"/>
    <property type="evidence" value="ECO:0007669"/>
    <property type="project" value="InterPro"/>
</dbReference>
<dbReference type="InterPro" id="IPR054722">
    <property type="entry name" value="PolX-like_BBD"/>
</dbReference>
<accession>A0A0B2PHA5</accession>
<dbReference type="EC" id="3.1.13.-" evidence="4"/>
<evidence type="ECO:0000313" key="4">
    <source>
        <dbReference type="EMBL" id="KHN06983.1"/>
    </source>
</evidence>
<protein>
    <submittedName>
        <fullName evidence="4">Retrovirus-related Pol polyprotein from transposon TNT 1-94</fullName>
        <ecNumber evidence="4">3.1.13.-</ecNumber>
    </submittedName>
</protein>
<feature type="non-terminal residue" evidence="4">
    <location>
        <position position="1"/>
    </location>
</feature>
<dbReference type="PANTHER" id="PTHR35317">
    <property type="entry name" value="OS04G0629600 PROTEIN"/>
    <property type="match status" value="1"/>
</dbReference>
<feature type="compositionally biased region" description="Basic residues" evidence="2">
    <location>
        <begin position="217"/>
        <end position="230"/>
    </location>
</feature>
<keyword evidence="1" id="KW-0479">Metal-binding</keyword>
<dbReference type="InterPro" id="IPR001878">
    <property type="entry name" value="Znf_CCHC"/>
</dbReference>
<dbReference type="InterPro" id="IPR036875">
    <property type="entry name" value="Znf_CCHC_sf"/>
</dbReference>
<dbReference type="PROSITE" id="PS50158">
    <property type="entry name" value="ZF_CCHC"/>
    <property type="match status" value="1"/>
</dbReference>
<sequence length="338" mass="38775">FVQPAISRFDGHYDFWSMTMENFLRNKELWQLVEDGIPTLGATPTEAQRRSAAEANLKDMKVKNYLFQAIEREILETILDKSTSQAIWRSMQQKYQGSTRVKRAQLQALQREFELLIMKDGEKIDTYLGRTLSVVNKMKANGEIVDSSTVVSKILRSLTQNFNYVVCFIEEANDLSTLSLDELHGSLLVHEQRMQSFQPDEQVLKVTHDDRLGASRGRGRGSRGRGRGRGRQPFDKALVECFQCHKLGHFQYECPGVEKQAHYATFEDATEAEDEILLVAYEEMTQSVQKEDWFLDSRCSHHMTGNKQWFTEIHEEGLNKNVKLGNDTTLNVAVRGSI</sequence>
<keyword evidence="4" id="KW-0378">Hydrolase</keyword>
<feature type="domain" description="CCHC-type" evidence="3">
    <location>
        <begin position="241"/>
        <end position="255"/>
    </location>
</feature>
<dbReference type="EMBL" id="KN667310">
    <property type="protein sequence ID" value="KHN06983.1"/>
    <property type="molecule type" value="Genomic_DNA"/>
</dbReference>
<dbReference type="GO" id="GO:0008270">
    <property type="term" value="F:zinc ion binding"/>
    <property type="evidence" value="ECO:0007669"/>
    <property type="project" value="UniProtKB-KW"/>
</dbReference>
<proteinExistence type="predicted"/>
<dbReference type="PANTHER" id="PTHR35317:SF27">
    <property type="entry name" value="RETROVIRUS-RELATED POL POLYPROTEIN FROM TRANSPOSON TNT 1-94"/>
    <property type="match status" value="1"/>
</dbReference>
<dbReference type="Pfam" id="PF14223">
    <property type="entry name" value="Retrotran_gag_2"/>
    <property type="match status" value="1"/>
</dbReference>
<keyword evidence="1" id="KW-0863">Zinc-finger</keyword>
<keyword evidence="1" id="KW-0862">Zinc</keyword>
<dbReference type="Gene3D" id="4.10.60.10">
    <property type="entry name" value="Zinc finger, CCHC-type"/>
    <property type="match status" value="1"/>
</dbReference>
<feature type="region of interest" description="Disordered" evidence="2">
    <location>
        <begin position="208"/>
        <end position="231"/>
    </location>
</feature>
<evidence type="ECO:0000256" key="1">
    <source>
        <dbReference type="PROSITE-ProRule" id="PRU00047"/>
    </source>
</evidence>